<feature type="compositionally biased region" description="Basic and acidic residues" evidence="1">
    <location>
        <begin position="1"/>
        <end position="14"/>
    </location>
</feature>
<evidence type="ECO:0000256" key="1">
    <source>
        <dbReference type="SAM" id="MobiDB-lite"/>
    </source>
</evidence>
<reference evidence="2" key="1">
    <citation type="submission" date="2020-02" db="EMBL/GenBank/DDBJ databases">
        <authorList>
            <person name="Meier V. D."/>
        </authorList>
    </citation>
    <scope>NUCLEOTIDE SEQUENCE</scope>
    <source>
        <strain evidence="2">AVDCRST_MAG18</strain>
    </source>
</reference>
<sequence length="62" mass="6708">MGERENEREGTREGYEEDERGDGAAAGYAPRSADTDRAIAPTLPFQGRVAAGHCPDLQQDES</sequence>
<protein>
    <submittedName>
        <fullName evidence="2">Uncharacterized protein</fullName>
    </submittedName>
</protein>
<feature type="region of interest" description="Disordered" evidence="1">
    <location>
        <begin position="1"/>
        <end position="38"/>
    </location>
</feature>
<proteinExistence type="predicted"/>
<gene>
    <name evidence="2" type="ORF">AVDCRST_MAG18-4404</name>
</gene>
<accession>A0A6J4VW10</accession>
<dbReference type="AlphaFoldDB" id="A0A6J4VW10"/>
<organism evidence="2">
    <name type="scientific">uncultured Thermomicrobiales bacterium</name>
    <dbReference type="NCBI Taxonomy" id="1645740"/>
    <lineage>
        <taxon>Bacteria</taxon>
        <taxon>Pseudomonadati</taxon>
        <taxon>Thermomicrobiota</taxon>
        <taxon>Thermomicrobia</taxon>
        <taxon>Thermomicrobiales</taxon>
        <taxon>environmental samples</taxon>
    </lineage>
</organism>
<name>A0A6J4VW10_9BACT</name>
<evidence type="ECO:0000313" key="2">
    <source>
        <dbReference type="EMBL" id="CAA9588592.1"/>
    </source>
</evidence>
<dbReference type="EMBL" id="CADCWN010000352">
    <property type="protein sequence ID" value="CAA9588592.1"/>
    <property type="molecule type" value="Genomic_DNA"/>
</dbReference>